<feature type="region of interest" description="Disordered" evidence="1">
    <location>
        <begin position="750"/>
        <end position="772"/>
    </location>
</feature>
<feature type="region of interest" description="Disordered" evidence="1">
    <location>
        <begin position="1250"/>
        <end position="1374"/>
    </location>
</feature>
<feature type="compositionally biased region" description="Pro residues" evidence="1">
    <location>
        <begin position="649"/>
        <end position="675"/>
    </location>
</feature>
<name>D8PUW1_SCHCM</name>
<proteinExistence type="predicted"/>
<dbReference type="OrthoDB" id="3202607at2759"/>
<dbReference type="Proteomes" id="UP000007431">
    <property type="component" value="Unassembled WGS sequence"/>
</dbReference>
<dbReference type="KEGG" id="scm:SCHCO_01030056"/>
<feature type="compositionally biased region" description="Polar residues" evidence="1">
    <location>
        <begin position="1168"/>
        <end position="1185"/>
    </location>
</feature>
<dbReference type="Gene3D" id="3.60.130.30">
    <property type="match status" value="1"/>
</dbReference>
<evidence type="ECO:0000313" key="2">
    <source>
        <dbReference type="EMBL" id="EFI99930.1"/>
    </source>
</evidence>
<reference evidence="2 3" key="1">
    <citation type="journal article" date="2010" name="Nat. Biotechnol.">
        <title>Genome sequence of the model mushroom Schizophyllum commune.</title>
        <authorList>
            <person name="Ohm R.A."/>
            <person name="de Jong J.F."/>
            <person name="Lugones L.G."/>
            <person name="Aerts A."/>
            <person name="Kothe E."/>
            <person name="Stajich J.E."/>
            <person name="de Vries R.P."/>
            <person name="Record E."/>
            <person name="Levasseur A."/>
            <person name="Baker S.E."/>
            <person name="Bartholomew K.A."/>
            <person name="Coutinho P.M."/>
            <person name="Erdmann S."/>
            <person name="Fowler T.J."/>
            <person name="Gathman A.C."/>
            <person name="Lombard V."/>
            <person name="Henrissat B."/>
            <person name="Knabe N."/>
            <person name="Kuees U."/>
            <person name="Lilly W.W."/>
            <person name="Lindquist E."/>
            <person name="Lucas S."/>
            <person name="Magnuson J.K."/>
            <person name="Piumi F."/>
            <person name="Raudaskoski M."/>
            <person name="Salamov A."/>
            <person name="Schmutz J."/>
            <person name="Schwarze F.W.M.R."/>
            <person name="vanKuyk P.A."/>
            <person name="Horton J.S."/>
            <person name="Grigoriev I.V."/>
            <person name="Woesten H.A.B."/>
        </authorList>
    </citation>
    <scope>NUCLEOTIDE SEQUENCE [LARGE SCALE GENOMIC DNA]</scope>
    <source>
        <strain evidence="3">H4-8 / FGSC 9210</strain>
    </source>
</reference>
<accession>D8PUW1</accession>
<organism evidence="3">
    <name type="scientific">Schizophyllum commune (strain H4-8 / FGSC 9210)</name>
    <name type="common">Split gill fungus</name>
    <dbReference type="NCBI Taxonomy" id="578458"/>
    <lineage>
        <taxon>Eukaryota</taxon>
        <taxon>Fungi</taxon>
        <taxon>Dikarya</taxon>
        <taxon>Basidiomycota</taxon>
        <taxon>Agaricomycotina</taxon>
        <taxon>Agaricomycetes</taxon>
        <taxon>Agaricomycetidae</taxon>
        <taxon>Agaricales</taxon>
        <taxon>Schizophyllaceae</taxon>
        <taxon>Schizophyllum</taxon>
    </lineage>
</organism>
<dbReference type="RefSeq" id="XP_003034833.1">
    <property type="nucleotide sequence ID" value="XM_003034787.1"/>
</dbReference>
<feature type="compositionally biased region" description="Polar residues" evidence="1">
    <location>
        <begin position="1323"/>
        <end position="1338"/>
    </location>
</feature>
<feature type="compositionally biased region" description="Low complexity" evidence="1">
    <location>
        <begin position="615"/>
        <end position="632"/>
    </location>
</feature>
<feature type="compositionally biased region" description="Low complexity" evidence="1">
    <location>
        <begin position="1291"/>
        <end position="1300"/>
    </location>
</feature>
<sequence>MRTPLKFASAIALLTAQFQGMDRVLRSGASFSSWDGTVYRVKDPNFNFPALVQRSVEEEREEWTDDEDNDYDLIEGEDSDAEDVSSSAPPPPPPPIPPSAHRSGQKHHANKRSKAVRQRKRKLAQEALDAIDADPEVRQATRRKHVGAAEPIARPAALEHLPVTKTGYTAKREPQRGRAQHRTYRLEDMVGPDSMYKFDLVRWEGRKTVPYVTPGDERVFMILAGRPAPPEGGATEANSYDADLDDLADLIEETAPQLSLTTHQRRHRRGVFPATAHGHAYGGGRKEPMNIVEKPANVPLFRKLLQHRGMKRIAGYSTGVATGWAPKLVRFYRQYGKAVRSRYPHLKRNFRHGVWAALTINYGPRTITLPHRDFANVPWGWCPITALGRYDPRRGGHLIIWELKLVIEFPPGATIIIPSSVLTHSNVAVGRNERRYSVTQYTAGGLMRWVDQGFRTKEAFVATLSPQERQQQETRAAGRYREGLAMFSTLSELRSLAARSGTADEASELSDLTDLEDSSSVVKQNTYGYGHCRISQFDKANREHILAWQYNLNAVRDRLYYEHREFMQALPPAQRWFIAICRRVPASCLSPGLPPPLAQISPMSSAPLEPPPSQRPTTSSPTPGAATPPSRSHPGQPHEKSATSSTTPPAHPPPANASRPPLPRRQPQPSPPPPGSRRKRKRKSRAKPKKERNSRKNWAEGVRKEILQKYVPLYVDALAQSWEAAQAVIHAACAEYHALFPWWLSDDDDPDEPLPDYDPKNPPVMPPLSAEEEKTRSAILTQRNAAIHRWIHWRAKKLPGYRHRYRASPNNPYDRLMVELTGLSAKGAKKALQPIQQYSVEHPELVAAANSAFEEEKARGGGSVIIDKKSYTKRPINYLMKELKKTFDPLPADEKKAYGERARAFAKAEKERWDNAFKSAPKRDPKSILHFTIGKNKMHLPFALFDEPRFQKDVLGFFGEYLDTVWSDDECAAAAMPPDDEPTEPVAAADEHSGPLGCTRFTEEEVSDSSSDDDSDDSSGSSTDDDDHNDQRDTPRPRRKRMRRTAAAGSSSNKHVLAPPSMTSATFDPQRAYRTFADDNAPPTEQGHARYAWELEKFTRTIRAMSWQGESQRRQYEQLLLEWKDRHYVDVSSGVFYGLLDAPQSSARNASGSGGSSVGDHAEARPGLSTSQPFDMERSQQTFTDDNPPPIELGAARFAWELEKFDRSIVRLSWKGPQEKQRYEQLMQSWRATHYVDTATGLYVAQATPIAPHHSPSDSPLPRTALPLAPRPASPSMAQTSSHRATPVPPEQQSQPSPVQSTPPRPAVFSPAQAPPRLATPSPHDSQAQLSRAQSLTLSRPASPSSAHSASRPTASTLSTPPPRPSTSPMASPLLPKPASSLAVPASALNKPQAAWFVDAWRYIAQDFGTAWGTLLSRYAQWEEVNGYTNARKPLPMLNRRPKEVATWIANARWTRGNSGEPNPKDRSFARRILRGWWAWYRCLMPSWRQATQEGDVLEPLQDNVAQFDMGKLETTGINGVYNLIVLLKWVKEGVDSPVAGSDSIIHPELDQEWQLAVRDLSGMLDRMYVKKKAQY</sequence>
<feature type="compositionally biased region" description="Low complexity" evidence="1">
    <location>
        <begin position="1339"/>
        <end position="1359"/>
    </location>
</feature>
<evidence type="ECO:0000256" key="1">
    <source>
        <dbReference type="SAM" id="MobiDB-lite"/>
    </source>
</evidence>
<keyword evidence="3" id="KW-1185">Reference proteome</keyword>
<gene>
    <name evidence="2" type="ORF">SCHCODRAFT_232138</name>
</gene>
<feature type="region of interest" description="Disordered" evidence="1">
    <location>
        <begin position="1146"/>
        <end position="1190"/>
    </location>
</feature>
<dbReference type="InParanoid" id="D8PUW1"/>
<feature type="compositionally biased region" description="Pro residues" evidence="1">
    <location>
        <begin position="88"/>
        <end position="98"/>
    </location>
</feature>
<feature type="region of interest" description="Disordered" evidence="1">
    <location>
        <begin position="52"/>
        <end position="130"/>
    </location>
</feature>
<feature type="region of interest" description="Disordered" evidence="1">
    <location>
        <begin position="973"/>
        <end position="1066"/>
    </location>
</feature>
<dbReference type="EMBL" id="GL377303">
    <property type="protein sequence ID" value="EFI99930.1"/>
    <property type="molecule type" value="Genomic_DNA"/>
</dbReference>
<protein>
    <submittedName>
        <fullName evidence="2">Uncharacterized protein</fullName>
    </submittedName>
</protein>
<feature type="compositionally biased region" description="Basic residues" evidence="1">
    <location>
        <begin position="103"/>
        <end position="122"/>
    </location>
</feature>
<dbReference type="GeneID" id="9587235"/>
<evidence type="ECO:0000313" key="3">
    <source>
        <dbReference type="Proteomes" id="UP000007431"/>
    </source>
</evidence>
<dbReference type="VEuPathDB" id="FungiDB:SCHCODRAFT_01030056"/>
<dbReference type="eggNOG" id="ENOG502SNUP">
    <property type="taxonomic scope" value="Eukaryota"/>
</dbReference>
<feature type="compositionally biased region" description="Acidic residues" evidence="1">
    <location>
        <begin position="1004"/>
        <end position="1028"/>
    </location>
</feature>
<feature type="compositionally biased region" description="Acidic residues" evidence="1">
    <location>
        <begin position="58"/>
        <end position="83"/>
    </location>
</feature>
<feature type="region of interest" description="Disordered" evidence="1">
    <location>
        <begin position="599"/>
        <end position="697"/>
    </location>
</feature>
<dbReference type="HOGENOM" id="CLU_245300_0_0_1"/>
<feature type="compositionally biased region" description="Basic residues" evidence="1">
    <location>
        <begin position="676"/>
        <end position="695"/>
    </location>
</feature>